<dbReference type="GO" id="GO:0050071">
    <property type="term" value="F:phosphatidylglycerol lysyltransferase activity"/>
    <property type="evidence" value="ECO:0007669"/>
    <property type="project" value="UniProtKB-EC"/>
</dbReference>
<organism evidence="16 17">
    <name type="scientific">Pseudolactococcus hodotermopsidis</name>
    <dbReference type="NCBI Taxonomy" id="2709157"/>
    <lineage>
        <taxon>Bacteria</taxon>
        <taxon>Bacillati</taxon>
        <taxon>Bacillota</taxon>
        <taxon>Bacilli</taxon>
        <taxon>Lactobacillales</taxon>
        <taxon>Streptococcaceae</taxon>
        <taxon>Pseudolactococcus</taxon>
    </lineage>
</organism>
<evidence type="ECO:0000256" key="7">
    <source>
        <dbReference type="ARBA" id="ARBA00022692"/>
    </source>
</evidence>
<evidence type="ECO:0000313" key="16">
    <source>
        <dbReference type="EMBL" id="GFH42018.1"/>
    </source>
</evidence>
<evidence type="ECO:0000256" key="14">
    <source>
        <dbReference type="RuleBase" id="RU363042"/>
    </source>
</evidence>
<feature type="transmembrane region" description="Helical" evidence="14">
    <location>
        <begin position="230"/>
        <end position="250"/>
    </location>
</feature>
<evidence type="ECO:0000256" key="10">
    <source>
        <dbReference type="ARBA" id="ARBA00023136"/>
    </source>
</evidence>
<feature type="domain" description="Phosphatidylglycerol lysyltransferase C-terminal" evidence="15">
    <location>
        <begin position="526"/>
        <end position="821"/>
    </location>
</feature>
<comment type="catalytic activity">
    <reaction evidence="13 14">
        <text>L-lysyl-tRNA(Lys) + a 1,2-diacyl-sn-glycero-3-phospho-(1'-sn-glycerol) = a 1,2-diacyl-sn-glycero-3-phospho-1'-(3'-O-L-lysyl)-sn-glycerol + tRNA(Lys)</text>
        <dbReference type="Rhea" id="RHEA:10668"/>
        <dbReference type="Rhea" id="RHEA-COMP:9696"/>
        <dbReference type="Rhea" id="RHEA-COMP:9697"/>
        <dbReference type="ChEBI" id="CHEBI:64716"/>
        <dbReference type="ChEBI" id="CHEBI:75792"/>
        <dbReference type="ChEBI" id="CHEBI:78442"/>
        <dbReference type="ChEBI" id="CHEBI:78529"/>
        <dbReference type="EC" id="2.3.2.3"/>
    </reaction>
</comment>
<feature type="transmembrane region" description="Helical" evidence="14">
    <location>
        <begin position="483"/>
        <end position="503"/>
    </location>
</feature>
<accession>A0A6A0BCD0</accession>
<feature type="transmembrane region" description="Helical" evidence="14">
    <location>
        <begin position="12"/>
        <end position="32"/>
    </location>
</feature>
<feature type="transmembrane region" description="Helical" evidence="14">
    <location>
        <begin position="818"/>
        <end position="837"/>
    </location>
</feature>
<reference evidence="16 17" key="1">
    <citation type="submission" date="2020-02" db="EMBL/GenBank/DDBJ databases">
        <title>Draft genome sequence of Lactococcus sp. Hs30E4-3.</title>
        <authorList>
            <person name="Noda S."/>
            <person name="Yuki M."/>
            <person name="Ohkuma M."/>
        </authorList>
    </citation>
    <scope>NUCLEOTIDE SEQUENCE [LARGE SCALE GENOMIC DNA]</scope>
    <source>
        <strain evidence="16 17">Hs30E4-3</strain>
    </source>
</reference>
<dbReference type="InterPro" id="IPR051211">
    <property type="entry name" value="PG_lysyltransferase"/>
</dbReference>
<evidence type="ECO:0000256" key="11">
    <source>
        <dbReference type="ARBA" id="ARBA00023251"/>
    </source>
</evidence>
<dbReference type="InterPro" id="IPR016181">
    <property type="entry name" value="Acyl_CoA_acyltransferase"/>
</dbReference>
<feature type="transmembrane region" description="Helical" evidence="14">
    <location>
        <begin position="359"/>
        <end position="379"/>
    </location>
</feature>
<dbReference type="InterPro" id="IPR022791">
    <property type="entry name" value="L-PG_synthase/AglD"/>
</dbReference>
<protein>
    <recommendedName>
        <fullName evidence="4 14">Phosphatidylglycerol lysyltransferase</fullName>
        <ecNumber evidence="3 14">2.3.2.3</ecNumber>
    </recommendedName>
    <alternativeName>
        <fullName evidence="12 14">Lysylphosphatidylglycerol synthase</fullName>
    </alternativeName>
</protein>
<evidence type="ECO:0000313" key="17">
    <source>
        <dbReference type="Proteomes" id="UP000480303"/>
    </source>
</evidence>
<dbReference type="GO" id="GO:0005886">
    <property type="term" value="C:plasma membrane"/>
    <property type="evidence" value="ECO:0007669"/>
    <property type="project" value="UniProtKB-SubCell"/>
</dbReference>
<evidence type="ECO:0000256" key="13">
    <source>
        <dbReference type="ARBA" id="ARBA00047540"/>
    </source>
</evidence>
<keyword evidence="5" id="KW-1003">Cell membrane</keyword>
<keyword evidence="8 14" id="KW-1133">Transmembrane helix</keyword>
<feature type="transmembrane region" description="Helical" evidence="14">
    <location>
        <begin position="445"/>
        <end position="463"/>
    </location>
</feature>
<feature type="transmembrane region" description="Helical" evidence="14">
    <location>
        <begin position="52"/>
        <end position="73"/>
    </location>
</feature>
<dbReference type="EC" id="2.3.2.3" evidence="3 14"/>
<proteinExistence type="inferred from homology"/>
<keyword evidence="6 14" id="KW-0808">Transferase</keyword>
<dbReference type="AlphaFoldDB" id="A0A6A0BCD0"/>
<comment type="similarity">
    <text evidence="2 14">Belongs to the LPG synthase family.</text>
</comment>
<feature type="transmembrane region" description="Helical" evidence="14">
    <location>
        <begin position="162"/>
        <end position="182"/>
    </location>
</feature>
<evidence type="ECO:0000256" key="5">
    <source>
        <dbReference type="ARBA" id="ARBA00022475"/>
    </source>
</evidence>
<name>A0A6A0BCD0_9LACT</name>
<feature type="transmembrane region" description="Helical" evidence="14">
    <location>
        <begin position="408"/>
        <end position="424"/>
    </location>
</feature>
<evidence type="ECO:0000256" key="2">
    <source>
        <dbReference type="ARBA" id="ARBA00008627"/>
    </source>
</evidence>
<dbReference type="InterPro" id="IPR024320">
    <property type="entry name" value="LPG_synthase_C"/>
</dbReference>
<gene>
    <name evidence="14 16" type="primary">mprF</name>
    <name evidence="16" type="ORF">Hs30E_05690</name>
</gene>
<evidence type="ECO:0000256" key="6">
    <source>
        <dbReference type="ARBA" id="ARBA00022679"/>
    </source>
</evidence>
<feature type="transmembrane region" description="Helical" evidence="14">
    <location>
        <begin position="85"/>
        <end position="108"/>
    </location>
</feature>
<comment type="caution">
    <text evidence="16">The sequence shown here is derived from an EMBL/GenBank/DDBJ whole genome shotgun (WGS) entry which is preliminary data.</text>
</comment>
<evidence type="ECO:0000256" key="9">
    <source>
        <dbReference type="ARBA" id="ARBA00023098"/>
    </source>
</evidence>
<keyword evidence="9 14" id="KW-0443">Lipid metabolism</keyword>
<comment type="caution">
    <text evidence="14">Lacks conserved residue(s) required for the propagation of feature annotation.</text>
</comment>
<keyword evidence="17" id="KW-1185">Reference proteome</keyword>
<dbReference type="PANTHER" id="PTHR34697">
    <property type="entry name" value="PHOSPHATIDYLGLYCEROL LYSYLTRANSFERASE"/>
    <property type="match status" value="1"/>
</dbReference>
<evidence type="ECO:0000256" key="3">
    <source>
        <dbReference type="ARBA" id="ARBA00012014"/>
    </source>
</evidence>
<dbReference type="GO" id="GO:0006629">
    <property type="term" value="P:lipid metabolic process"/>
    <property type="evidence" value="ECO:0007669"/>
    <property type="project" value="UniProtKB-KW"/>
</dbReference>
<keyword evidence="11 14" id="KW-0046">Antibiotic resistance</keyword>
<evidence type="ECO:0000256" key="1">
    <source>
        <dbReference type="ARBA" id="ARBA00004651"/>
    </source>
</evidence>
<dbReference type="PANTHER" id="PTHR34697:SF2">
    <property type="entry name" value="PHOSPHATIDYLGLYCEROL LYSYLTRANSFERASE"/>
    <property type="match status" value="1"/>
</dbReference>
<evidence type="ECO:0000256" key="12">
    <source>
        <dbReference type="ARBA" id="ARBA00031899"/>
    </source>
</evidence>
<dbReference type="Proteomes" id="UP000480303">
    <property type="component" value="Unassembled WGS sequence"/>
</dbReference>
<feature type="transmembrane region" description="Helical" evidence="14">
    <location>
        <begin position="321"/>
        <end position="339"/>
    </location>
</feature>
<evidence type="ECO:0000256" key="4">
    <source>
        <dbReference type="ARBA" id="ARBA00021546"/>
    </source>
</evidence>
<comment type="function">
    <text evidence="14">Catalyzes the transfer of a lysyl group from L-lysyl-tRNA(Lys) to membrane-bound phosphatidylglycerol (PG), which produces lysylphosphatidylglycerol (LPG), a major component of the bacterial membrane with a positive net charge. LPG synthesis contributes to bacterial virulence as it is involved in the resistance mechanism against cationic antimicrobial peptides (CAMP) produces by the host's immune system (defensins, cathelicidins) and by the competing microorganisms.</text>
</comment>
<evidence type="ECO:0000259" key="15">
    <source>
        <dbReference type="Pfam" id="PF09924"/>
    </source>
</evidence>
<dbReference type="Pfam" id="PF09924">
    <property type="entry name" value="LPG_synthase_C"/>
    <property type="match status" value="1"/>
</dbReference>
<dbReference type="GO" id="GO:0046677">
    <property type="term" value="P:response to antibiotic"/>
    <property type="evidence" value="ECO:0007669"/>
    <property type="project" value="UniProtKB-KW"/>
</dbReference>
<feature type="transmembrane region" description="Helical" evidence="14">
    <location>
        <begin position="386"/>
        <end position="402"/>
    </location>
</feature>
<dbReference type="EMBL" id="BLLI01000010">
    <property type="protein sequence ID" value="GFH42018.1"/>
    <property type="molecule type" value="Genomic_DNA"/>
</dbReference>
<dbReference type="Pfam" id="PF03706">
    <property type="entry name" value="LPG_synthase_TM"/>
    <property type="match status" value="1"/>
</dbReference>
<dbReference type="NCBIfam" id="TIGR00374">
    <property type="entry name" value="flippase-like domain"/>
    <property type="match status" value="1"/>
</dbReference>
<dbReference type="RefSeq" id="WP_172207806.1">
    <property type="nucleotide sequence ID" value="NZ_BLLI01000010.1"/>
</dbReference>
<keyword evidence="10 14" id="KW-0472">Membrane</keyword>
<dbReference type="NCBIfam" id="NF033480">
    <property type="entry name" value="bifunc_MprF"/>
    <property type="match status" value="1"/>
</dbReference>
<feature type="transmembrane region" description="Helical" evidence="14">
    <location>
        <begin position="270"/>
        <end position="295"/>
    </location>
</feature>
<comment type="subcellular location">
    <subcellularLocation>
        <location evidence="1 14">Cell membrane</location>
        <topology evidence="1 14">Multi-pass membrane protein</topology>
    </subcellularLocation>
</comment>
<feature type="transmembrane region" description="Helical" evidence="14">
    <location>
        <begin position="197"/>
        <end position="223"/>
    </location>
</feature>
<evidence type="ECO:0000256" key="8">
    <source>
        <dbReference type="ARBA" id="ARBA00022989"/>
    </source>
</evidence>
<keyword evidence="7 14" id="KW-0812">Transmembrane</keyword>
<dbReference type="SUPFAM" id="SSF55729">
    <property type="entry name" value="Acyl-CoA N-acyltransferases (Nat)"/>
    <property type="match status" value="1"/>
</dbReference>
<feature type="transmembrane region" description="Helical" evidence="14">
    <location>
        <begin position="128"/>
        <end position="150"/>
    </location>
</feature>
<dbReference type="GO" id="GO:0055091">
    <property type="term" value="P:phospholipid homeostasis"/>
    <property type="evidence" value="ECO:0007669"/>
    <property type="project" value="TreeGrafter"/>
</dbReference>
<sequence length="849" mass="96615">MIKWFKERIKYFKYIFIMAAVVLVMTELFTISKHLSGQQLRQIFSDMPLWQPFVIILLGLLAILPMIGYDLVLNRLIDNQPKKRFLFETSWLINTINNLIGFGGIFTIGFRSSIYGKGKDNKKVLSTISQIFLFSGAGLSIFSLISLILSLNGQLNHFVSQYWIWFLGGTCYFPIVLIATSVKKDGFLGGVDLKNKLLLLVISTLEWLGVLLSFCVTGVLLGVKVSSLEISALFVAAMIIGVVSMIPGALGSFDVMMFLGLSHLGIDSEIIGAWILLFRVAYYFVPFIIGVIFAVKNLGGSFNAKYHDVPRHLIDEIGHKIAYYLLYLSGILLVLSATVPEFFSSLKWLSKISPWSEHIVAEFPKVVLGFLLIAMGRALANKVERAFLPTLILEIIVLIYIIWDDFSWYGILFYLLVLLLTVVTKSQLYRKQLVFSLESLVRDGFMYFVLITIYLGIGVYNSPISIFHPHKKMVHEFLLFPSFRVWLTGFIAIVAVIALDYALIHYLKGTKETVGEKADYARIAKVLTTYGGNTESQLVYLGDKDMFMYQNQAGEDTVFLQFEAYHDKVVVMGEPSGKRIDFKDALACFVKTCDLYGYSPVFYEVMEQETLALHEYGYNFIKVGEEAHVHLADFTLEGKKHKNHRAIVNRFERDGYRLEMLETPFSKEVLAEMRLISDEWLNGRKEMGFSLGYFDEAYISRAPIAVVKNNDEKIVAFATIMHSYTQEVVTIDLMRYSSEAPSGVMDFLFLSLFAHLREAGFAEFDLGMAPLSNVGIYQQSNTYERVANLIYQFGNKIYSFQGLRSYKDKYADAWIPRYIAYPKTNYILFVILALLMINNKPVELENDSL</sequence>